<evidence type="ECO:0000256" key="5">
    <source>
        <dbReference type="SAM" id="MobiDB-lite"/>
    </source>
</evidence>
<dbReference type="PANTHER" id="PTHR23112">
    <property type="entry name" value="G PROTEIN-COUPLED RECEPTOR 157-RELATED"/>
    <property type="match status" value="1"/>
</dbReference>
<dbReference type="AlphaFoldDB" id="A0A0C9UA05"/>
<dbReference type="GO" id="GO:0005886">
    <property type="term" value="C:plasma membrane"/>
    <property type="evidence" value="ECO:0007669"/>
    <property type="project" value="TreeGrafter"/>
</dbReference>
<feature type="compositionally biased region" description="Low complexity" evidence="5">
    <location>
        <begin position="270"/>
        <end position="287"/>
    </location>
</feature>
<feature type="transmembrane region" description="Helical" evidence="6">
    <location>
        <begin position="15"/>
        <end position="43"/>
    </location>
</feature>
<evidence type="ECO:0000313" key="8">
    <source>
        <dbReference type="Proteomes" id="UP000054279"/>
    </source>
</evidence>
<feature type="transmembrane region" description="Helical" evidence="6">
    <location>
        <begin position="139"/>
        <end position="157"/>
    </location>
</feature>
<evidence type="ECO:0008006" key="9">
    <source>
        <dbReference type="Google" id="ProtNLM"/>
    </source>
</evidence>
<name>A0A0C9UA05_SPHS4</name>
<dbReference type="GO" id="GO:0004930">
    <property type="term" value="F:G protein-coupled receptor activity"/>
    <property type="evidence" value="ECO:0007669"/>
    <property type="project" value="TreeGrafter"/>
</dbReference>
<gene>
    <name evidence="7" type="ORF">M422DRAFT_210174</name>
</gene>
<organism evidence="7 8">
    <name type="scientific">Sphaerobolus stellatus (strain SS14)</name>
    <dbReference type="NCBI Taxonomy" id="990650"/>
    <lineage>
        <taxon>Eukaryota</taxon>
        <taxon>Fungi</taxon>
        <taxon>Dikarya</taxon>
        <taxon>Basidiomycota</taxon>
        <taxon>Agaricomycotina</taxon>
        <taxon>Agaricomycetes</taxon>
        <taxon>Phallomycetidae</taxon>
        <taxon>Geastrales</taxon>
        <taxon>Sphaerobolaceae</taxon>
        <taxon>Sphaerobolus</taxon>
    </lineage>
</organism>
<feature type="transmembrane region" description="Helical" evidence="6">
    <location>
        <begin position="330"/>
        <end position="353"/>
    </location>
</feature>
<accession>A0A0C9UA05</accession>
<dbReference type="HOGENOM" id="CLU_027149_1_0_1"/>
<dbReference type="PANTHER" id="PTHR23112:SF37">
    <property type="entry name" value="G PROTEIN-COUPLED RECEPTOR GPR1"/>
    <property type="match status" value="1"/>
</dbReference>
<feature type="transmembrane region" description="Helical" evidence="6">
    <location>
        <begin position="114"/>
        <end position="132"/>
    </location>
</feature>
<keyword evidence="2 6" id="KW-0812">Transmembrane</keyword>
<dbReference type="GO" id="GO:0007189">
    <property type="term" value="P:adenylate cyclase-activating G protein-coupled receptor signaling pathway"/>
    <property type="evidence" value="ECO:0007669"/>
    <property type="project" value="TreeGrafter"/>
</dbReference>
<evidence type="ECO:0000256" key="3">
    <source>
        <dbReference type="ARBA" id="ARBA00022989"/>
    </source>
</evidence>
<keyword evidence="3 6" id="KW-1133">Transmembrane helix</keyword>
<dbReference type="EMBL" id="KN837148">
    <property type="protein sequence ID" value="KIJ39908.1"/>
    <property type="molecule type" value="Genomic_DNA"/>
</dbReference>
<feature type="region of interest" description="Disordered" evidence="5">
    <location>
        <begin position="269"/>
        <end position="290"/>
    </location>
</feature>
<evidence type="ECO:0000313" key="7">
    <source>
        <dbReference type="EMBL" id="KIJ39908.1"/>
    </source>
</evidence>
<dbReference type="Proteomes" id="UP000054279">
    <property type="component" value="Unassembled WGS sequence"/>
</dbReference>
<evidence type="ECO:0000256" key="4">
    <source>
        <dbReference type="ARBA" id="ARBA00023136"/>
    </source>
</evidence>
<reference evidence="7 8" key="1">
    <citation type="submission" date="2014-06" db="EMBL/GenBank/DDBJ databases">
        <title>Evolutionary Origins and Diversification of the Mycorrhizal Mutualists.</title>
        <authorList>
            <consortium name="DOE Joint Genome Institute"/>
            <consortium name="Mycorrhizal Genomics Consortium"/>
            <person name="Kohler A."/>
            <person name="Kuo A."/>
            <person name="Nagy L.G."/>
            <person name="Floudas D."/>
            <person name="Copeland A."/>
            <person name="Barry K.W."/>
            <person name="Cichocki N."/>
            <person name="Veneault-Fourrey C."/>
            <person name="LaButti K."/>
            <person name="Lindquist E.A."/>
            <person name="Lipzen A."/>
            <person name="Lundell T."/>
            <person name="Morin E."/>
            <person name="Murat C."/>
            <person name="Riley R."/>
            <person name="Ohm R."/>
            <person name="Sun H."/>
            <person name="Tunlid A."/>
            <person name="Henrissat B."/>
            <person name="Grigoriev I.V."/>
            <person name="Hibbett D.S."/>
            <person name="Martin F."/>
        </authorList>
    </citation>
    <scope>NUCLEOTIDE SEQUENCE [LARGE SCALE GENOMIC DNA]</scope>
    <source>
        <strain evidence="7 8">SS14</strain>
    </source>
</reference>
<dbReference type="SUPFAM" id="SSF81321">
    <property type="entry name" value="Family A G protein-coupled receptor-like"/>
    <property type="match status" value="1"/>
</dbReference>
<sequence length="446" mass="48980">MLGASMSFSRPSERAGLALIATTGLASAVSTLCLLAYITWYAFMTRNKSSPFALGVRAFTMSSMGCYLISLLLCDFLQGSAFLINYHWADIGRMDVGALCTAQGAISEVGDLGAAVWSLAISFHTFWLLFLVRKPHRMAAPIVISIGWIMLIVLPILGPRVIETPKKGPFYGLSGAWCWIGHSYSTARLLYLYVWVFLALGTSVVIYTLIYLRFASFIIVGESGRLAFNFRQRALSRNTGNMPTGTRTRRTSTTSIAGCFDWAKDSKDFTSSGTGSSSEPTTPNSSSAPVGKHLKQVARRLMWYPIVYAFVVLPVSVCRMGVLAGWTPPFGLYVFAGICFSASGLTNTLLFILTRHSLIRQVAEIKGTRIHITTQRITIRDEPSGMELNEIEATSPETPKIAFYDGADVTEEGYPDTKDRGLAIVGFRNVFEEERKPGFHITVVGQ</sequence>
<dbReference type="OrthoDB" id="100006at2759"/>
<proteinExistence type="predicted"/>
<feature type="transmembrane region" description="Helical" evidence="6">
    <location>
        <begin position="301"/>
        <end position="324"/>
    </location>
</feature>
<keyword evidence="4 6" id="KW-0472">Membrane</keyword>
<feature type="transmembrane region" description="Helical" evidence="6">
    <location>
        <begin position="190"/>
        <end position="212"/>
    </location>
</feature>
<evidence type="ECO:0000256" key="2">
    <source>
        <dbReference type="ARBA" id="ARBA00022692"/>
    </source>
</evidence>
<dbReference type="Gene3D" id="1.20.1070.10">
    <property type="entry name" value="Rhodopsin 7-helix transmembrane proteins"/>
    <property type="match status" value="1"/>
</dbReference>
<keyword evidence="8" id="KW-1185">Reference proteome</keyword>
<comment type="subcellular location">
    <subcellularLocation>
        <location evidence="1">Membrane</location>
        <topology evidence="1">Multi-pass membrane protein</topology>
    </subcellularLocation>
</comment>
<evidence type="ECO:0000256" key="1">
    <source>
        <dbReference type="ARBA" id="ARBA00004141"/>
    </source>
</evidence>
<protein>
    <recommendedName>
        <fullName evidence="9">Glucose receptor Git3 N-terminal domain-containing protein</fullName>
    </recommendedName>
</protein>
<feature type="transmembrane region" description="Helical" evidence="6">
    <location>
        <begin position="64"/>
        <end position="84"/>
    </location>
</feature>
<evidence type="ECO:0000256" key="6">
    <source>
        <dbReference type="SAM" id="Phobius"/>
    </source>
</evidence>